<dbReference type="OrthoDB" id="9983560at2759"/>
<dbReference type="GO" id="GO:0016491">
    <property type="term" value="F:oxidoreductase activity"/>
    <property type="evidence" value="ECO:0007669"/>
    <property type="project" value="UniProtKB-KW"/>
</dbReference>
<keyword evidence="4" id="KW-0274">FAD</keyword>
<keyword evidence="8" id="KW-1185">Reference proteome</keyword>
<dbReference type="SUPFAM" id="SSF56176">
    <property type="entry name" value="FAD-binding/transporter-associated domain-like"/>
    <property type="match status" value="1"/>
</dbReference>
<evidence type="ECO:0000256" key="4">
    <source>
        <dbReference type="ARBA" id="ARBA00022827"/>
    </source>
</evidence>
<dbReference type="Proteomes" id="UP000298061">
    <property type="component" value="Unassembled WGS sequence"/>
</dbReference>
<dbReference type="STRING" id="135208.A0A4Z0A7J4"/>
<keyword evidence="5" id="KW-0560">Oxidoreductase</keyword>
<sequence>MFQGSVPPYYIDVGNTSHFMRYLHLRKRLVSHLAIKNGGHDYMGRSSAAGALGILVHNLDTLAHDTNFSPEGCDTKYNTITAGTGATTLSIYDFADAHNVTLIGGYHQTITASGDWVLGGGHSILSPVYGLGIDRIVQFKLVTPDGRAAAHRKRMPERRFVLGVAWPRRDLRCCP</sequence>
<keyword evidence="3" id="KW-0285">Flavoprotein</keyword>
<dbReference type="Gene3D" id="3.30.465.10">
    <property type="match status" value="1"/>
</dbReference>
<reference evidence="7 8" key="1">
    <citation type="submission" date="2019-02" db="EMBL/GenBank/DDBJ databases">
        <title>Genome sequencing of the rare red list fungi Hericium alpestre (H. flagellum).</title>
        <authorList>
            <person name="Buettner E."/>
            <person name="Kellner H."/>
        </authorList>
    </citation>
    <scope>NUCLEOTIDE SEQUENCE [LARGE SCALE GENOMIC DNA]</scope>
    <source>
        <strain evidence="7 8">DSM 108284</strain>
    </source>
</reference>
<comment type="caution">
    <text evidence="7">The sequence shown here is derived from an EMBL/GenBank/DDBJ whole genome shotgun (WGS) entry which is preliminary data.</text>
</comment>
<dbReference type="PANTHER" id="PTHR42973:SF39">
    <property type="entry name" value="FAD-BINDING PCMH-TYPE DOMAIN-CONTAINING PROTEIN"/>
    <property type="match status" value="1"/>
</dbReference>
<name>A0A4Z0A7J4_9AGAM</name>
<dbReference type="GO" id="GO:0050660">
    <property type="term" value="F:flavin adenine dinucleotide binding"/>
    <property type="evidence" value="ECO:0007669"/>
    <property type="project" value="InterPro"/>
</dbReference>
<protein>
    <recommendedName>
        <fullName evidence="6">FAD linked oxidase N-terminal domain-containing protein</fullName>
    </recommendedName>
</protein>
<evidence type="ECO:0000313" key="8">
    <source>
        <dbReference type="Proteomes" id="UP000298061"/>
    </source>
</evidence>
<evidence type="ECO:0000256" key="2">
    <source>
        <dbReference type="ARBA" id="ARBA00005466"/>
    </source>
</evidence>
<dbReference type="InterPro" id="IPR006094">
    <property type="entry name" value="Oxid_FAD_bind_N"/>
</dbReference>
<comment type="similarity">
    <text evidence="2">Belongs to the oxygen-dependent FAD-linked oxidoreductase family.</text>
</comment>
<dbReference type="InterPro" id="IPR050416">
    <property type="entry name" value="FAD-linked_Oxidoreductase"/>
</dbReference>
<dbReference type="EMBL" id="SFCI01000125">
    <property type="protein sequence ID" value="TFY82273.1"/>
    <property type="molecule type" value="Genomic_DNA"/>
</dbReference>
<feature type="domain" description="FAD linked oxidase N-terminal" evidence="6">
    <location>
        <begin position="32"/>
        <end position="147"/>
    </location>
</feature>
<evidence type="ECO:0000259" key="6">
    <source>
        <dbReference type="Pfam" id="PF01565"/>
    </source>
</evidence>
<evidence type="ECO:0000256" key="3">
    <source>
        <dbReference type="ARBA" id="ARBA00022630"/>
    </source>
</evidence>
<proteinExistence type="inferred from homology"/>
<evidence type="ECO:0000256" key="1">
    <source>
        <dbReference type="ARBA" id="ARBA00001974"/>
    </source>
</evidence>
<gene>
    <name evidence="7" type="ORF">EWM64_g1734</name>
</gene>
<dbReference type="Pfam" id="PF01565">
    <property type="entry name" value="FAD_binding_4"/>
    <property type="match status" value="1"/>
</dbReference>
<organism evidence="7 8">
    <name type="scientific">Hericium alpestre</name>
    <dbReference type="NCBI Taxonomy" id="135208"/>
    <lineage>
        <taxon>Eukaryota</taxon>
        <taxon>Fungi</taxon>
        <taxon>Dikarya</taxon>
        <taxon>Basidiomycota</taxon>
        <taxon>Agaricomycotina</taxon>
        <taxon>Agaricomycetes</taxon>
        <taxon>Russulales</taxon>
        <taxon>Hericiaceae</taxon>
        <taxon>Hericium</taxon>
    </lineage>
</organism>
<dbReference type="InterPro" id="IPR036318">
    <property type="entry name" value="FAD-bd_PCMH-like_sf"/>
</dbReference>
<comment type="cofactor">
    <cofactor evidence="1">
        <name>FAD</name>
        <dbReference type="ChEBI" id="CHEBI:57692"/>
    </cofactor>
</comment>
<dbReference type="AlphaFoldDB" id="A0A4Z0A7J4"/>
<dbReference type="InterPro" id="IPR016169">
    <property type="entry name" value="FAD-bd_PCMH_sub2"/>
</dbReference>
<dbReference type="PANTHER" id="PTHR42973">
    <property type="entry name" value="BINDING OXIDOREDUCTASE, PUTATIVE (AFU_ORTHOLOGUE AFUA_1G17690)-RELATED"/>
    <property type="match status" value="1"/>
</dbReference>
<evidence type="ECO:0000256" key="5">
    <source>
        <dbReference type="ARBA" id="ARBA00023002"/>
    </source>
</evidence>
<evidence type="ECO:0000313" key="7">
    <source>
        <dbReference type="EMBL" id="TFY82273.1"/>
    </source>
</evidence>
<accession>A0A4Z0A7J4</accession>